<dbReference type="FunFam" id="1.10.230.10:FF:000002">
    <property type="entry name" value="Citrate synthase"/>
    <property type="match status" value="1"/>
</dbReference>
<dbReference type="RefSeq" id="WP_145347101.1">
    <property type="nucleotide sequence ID" value="NZ_CP036261.1"/>
</dbReference>
<evidence type="ECO:0000256" key="8">
    <source>
        <dbReference type="PIRSR" id="PIRSR001369-1"/>
    </source>
</evidence>
<comment type="pathway">
    <text evidence="1 9">Carbohydrate metabolism; tricarboxylic acid cycle; isocitrate from oxaloacetate: step 1/2.</text>
</comment>
<dbReference type="Gene3D" id="1.10.580.10">
    <property type="entry name" value="Citrate Synthase, domain 1"/>
    <property type="match status" value="1"/>
</dbReference>
<reference evidence="12 13" key="1">
    <citation type="submission" date="2019-02" db="EMBL/GenBank/DDBJ databases">
        <title>Deep-cultivation of Planctomycetes and their phenomic and genomic characterization uncovers novel biology.</title>
        <authorList>
            <person name="Wiegand S."/>
            <person name="Jogler M."/>
            <person name="Boedeker C."/>
            <person name="Pinto D."/>
            <person name="Vollmers J."/>
            <person name="Rivas-Marin E."/>
            <person name="Kohn T."/>
            <person name="Peeters S.H."/>
            <person name="Heuer A."/>
            <person name="Rast P."/>
            <person name="Oberbeckmann S."/>
            <person name="Bunk B."/>
            <person name="Jeske O."/>
            <person name="Meyerdierks A."/>
            <person name="Storesund J.E."/>
            <person name="Kallscheuer N."/>
            <person name="Luecker S."/>
            <person name="Lage O.M."/>
            <person name="Pohl T."/>
            <person name="Merkel B.J."/>
            <person name="Hornburger P."/>
            <person name="Mueller R.-W."/>
            <person name="Bruemmer F."/>
            <person name="Labrenz M."/>
            <person name="Spormann A.M."/>
            <person name="Op den Camp H."/>
            <person name="Overmann J."/>
            <person name="Amann R."/>
            <person name="Jetten M.S.M."/>
            <person name="Mascher T."/>
            <person name="Medema M.H."/>
            <person name="Devos D.P."/>
            <person name="Kaster A.-K."/>
            <person name="Ovreas L."/>
            <person name="Rohde M."/>
            <person name="Galperin M.Y."/>
            <person name="Jogler C."/>
        </authorList>
    </citation>
    <scope>NUCLEOTIDE SEQUENCE [LARGE SCALE GENOMIC DNA]</scope>
    <source>
        <strain evidence="12 13">EC9</strain>
    </source>
</reference>
<dbReference type="GO" id="GO:0006099">
    <property type="term" value="P:tricarboxylic acid cycle"/>
    <property type="evidence" value="ECO:0007669"/>
    <property type="project" value="UniProtKB-UniRule"/>
</dbReference>
<dbReference type="InterPro" id="IPR016142">
    <property type="entry name" value="Citrate_synth-like_lrg_a-sub"/>
</dbReference>
<dbReference type="GO" id="GO:0005737">
    <property type="term" value="C:cytoplasm"/>
    <property type="evidence" value="ECO:0007669"/>
    <property type="project" value="InterPro"/>
</dbReference>
<feature type="active site" evidence="8">
    <location>
        <position position="316"/>
    </location>
</feature>
<dbReference type="EMBL" id="CP036261">
    <property type="protein sequence ID" value="QDS89398.1"/>
    <property type="molecule type" value="Genomic_DNA"/>
</dbReference>
<evidence type="ECO:0000256" key="1">
    <source>
        <dbReference type="ARBA" id="ARBA00004751"/>
    </source>
</evidence>
<gene>
    <name evidence="12" type="primary">gltA2</name>
    <name evidence="12" type="ORF">EC9_35970</name>
</gene>
<feature type="region of interest" description="Disordered" evidence="11">
    <location>
        <begin position="1"/>
        <end position="22"/>
    </location>
</feature>
<dbReference type="PIRSF" id="PIRSF001369">
    <property type="entry name" value="Citrate_synth"/>
    <property type="match status" value="1"/>
</dbReference>
<feature type="compositionally biased region" description="Low complexity" evidence="11">
    <location>
        <begin position="1"/>
        <end position="15"/>
    </location>
</feature>
<accession>A0A517M3E5</accession>
<dbReference type="Pfam" id="PF00285">
    <property type="entry name" value="Citrate_synt"/>
    <property type="match status" value="1"/>
</dbReference>
<dbReference type="UniPathway" id="UPA00223">
    <property type="reaction ID" value="UER00717"/>
</dbReference>
<evidence type="ECO:0000313" key="13">
    <source>
        <dbReference type="Proteomes" id="UP000319557"/>
    </source>
</evidence>
<dbReference type="InterPro" id="IPR010953">
    <property type="entry name" value="Citrate_synthase_typ-I"/>
</dbReference>
<dbReference type="PROSITE" id="PS00480">
    <property type="entry name" value="CITRATE_SYNTHASE"/>
    <property type="match status" value="1"/>
</dbReference>
<evidence type="ECO:0000256" key="10">
    <source>
        <dbReference type="RuleBase" id="RU003406"/>
    </source>
</evidence>
<dbReference type="Gene3D" id="1.10.230.10">
    <property type="entry name" value="Cytochrome P450-Terp, domain 2"/>
    <property type="match status" value="1"/>
</dbReference>
<proteinExistence type="inferred from homology"/>
<feature type="active site" evidence="8">
    <location>
        <position position="373"/>
    </location>
</feature>
<dbReference type="InterPro" id="IPR019810">
    <property type="entry name" value="Citrate_synthase_AS"/>
</dbReference>
<dbReference type="GO" id="GO:0036440">
    <property type="term" value="F:citrate synthase activity"/>
    <property type="evidence" value="ECO:0007669"/>
    <property type="project" value="UniProtKB-EC"/>
</dbReference>
<name>A0A517M3E5_9BACT</name>
<dbReference type="InterPro" id="IPR002020">
    <property type="entry name" value="Citrate_synthase"/>
</dbReference>
<dbReference type="SUPFAM" id="SSF48256">
    <property type="entry name" value="Citrate synthase"/>
    <property type="match status" value="1"/>
</dbReference>
<sequence length="438" mass="48821">MSTATNGEATTTGTARLSVGDTQIEMPVIEGTEHERAIDISKLRGETGLITIDEGFVNTGSTTSSITYLDGENGILRYRGYPIETLAKNCDFVETSYLLIYGELPNAEQLAAFRSSIRKHTMIHEDMRSFYNGFPRDAHPMAILSSVVGALSTFYQDSLDPHDAKEVEISIHRLLAKLPTIAAYSYKKSVGQPFPYPNNALTYCENFLEMMFGTPAEDYHPDPDFVKALNLLLIVHADHEQNCSTSTVRIVGSSNANLFASISAGICALWGPLHGGANEACVNMLQQIADDGGDVEKYVRMAKDKTDGFRLMGFGHRVYKNRDPRAIIIKEACDTLLAKMDIKDPLFDVAQRLEEVALQDPYFVERKLYPNVDFYSGVIYRAIGIPVQMFTVLFAMGRLPGWIAHWVEMHNSPGARIGRPRQIYTGPTQREFVPIENR</sequence>
<dbReference type="NCBIfam" id="NF004126">
    <property type="entry name" value="PRK05614.1"/>
    <property type="match status" value="1"/>
</dbReference>
<evidence type="ECO:0000256" key="5">
    <source>
        <dbReference type="ARBA" id="ARBA00049288"/>
    </source>
</evidence>
<organism evidence="12 13">
    <name type="scientific">Rosistilla ulvae</name>
    <dbReference type="NCBI Taxonomy" id="1930277"/>
    <lineage>
        <taxon>Bacteria</taxon>
        <taxon>Pseudomonadati</taxon>
        <taxon>Planctomycetota</taxon>
        <taxon>Planctomycetia</taxon>
        <taxon>Pirellulales</taxon>
        <taxon>Pirellulaceae</taxon>
        <taxon>Rosistilla</taxon>
    </lineage>
</organism>
<dbReference type="CDD" id="cd06114">
    <property type="entry name" value="EcCS_like"/>
    <property type="match status" value="1"/>
</dbReference>
<evidence type="ECO:0000256" key="7">
    <source>
        <dbReference type="PIRNR" id="PIRNR001369"/>
    </source>
</evidence>
<keyword evidence="4 7" id="KW-0808">Transferase</keyword>
<dbReference type="Gene3D" id="2.20.28.60">
    <property type="match status" value="1"/>
</dbReference>
<dbReference type="NCBIfam" id="TIGR01798">
    <property type="entry name" value="cit_synth_I"/>
    <property type="match status" value="1"/>
</dbReference>
<evidence type="ECO:0000256" key="2">
    <source>
        <dbReference type="ARBA" id="ARBA00010566"/>
    </source>
</evidence>
<dbReference type="InterPro" id="IPR036969">
    <property type="entry name" value="Citrate_synthase_sf"/>
</dbReference>
<dbReference type="OrthoDB" id="9800864at2"/>
<evidence type="ECO:0000256" key="4">
    <source>
        <dbReference type="ARBA" id="ARBA00022679"/>
    </source>
</evidence>
<dbReference type="KEGG" id="ruv:EC9_35970"/>
<dbReference type="InterPro" id="IPR016143">
    <property type="entry name" value="Citrate_synth-like_sm_a-sub"/>
</dbReference>
<comment type="catalytic activity">
    <reaction evidence="5 9">
        <text>oxaloacetate + acetyl-CoA + H2O = citrate + CoA + H(+)</text>
        <dbReference type="Rhea" id="RHEA:16845"/>
        <dbReference type="ChEBI" id="CHEBI:15377"/>
        <dbReference type="ChEBI" id="CHEBI:15378"/>
        <dbReference type="ChEBI" id="CHEBI:16452"/>
        <dbReference type="ChEBI" id="CHEBI:16947"/>
        <dbReference type="ChEBI" id="CHEBI:57287"/>
        <dbReference type="ChEBI" id="CHEBI:57288"/>
        <dbReference type="EC" id="2.3.3.16"/>
    </reaction>
</comment>
<dbReference type="Proteomes" id="UP000319557">
    <property type="component" value="Chromosome"/>
</dbReference>
<evidence type="ECO:0000256" key="3">
    <source>
        <dbReference type="ARBA" id="ARBA00022532"/>
    </source>
</evidence>
<dbReference type="PANTHER" id="PTHR42871">
    <property type="entry name" value="CITRATE SYNTHASE"/>
    <property type="match status" value="1"/>
</dbReference>
<keyword evidence="13" id="KW-1185">Reference proteome</keyword>
<evidence type="ECO:0000313" key="12">
    <source>
        <dbReference type="EMBL" id="QDS89398.1"/>
    </source>
</evidence>
<dbReference type="AlphaFoldDB" id="A0A517M3E5"/>
<dbReference type="PANTHER" id="PTHR42871:SF1">
    <property type="entry name" value="CITRATE SYNTHASE"/>
    <property type="match status" value="1"/>
</dbReference>
<evidence type="ECO:0000256" key="9">
    <source>
        <dbReference type="RuleBase" id="RU003370"/>
    </source>
</evidence>
<evidence type="ECO:0000256" key="11">
    <source>
        <dbReference type="SAM" id="MobiDB-lite"/>
    </source>
</evidence>
<comment type="similarity">
    <text evidence="2 7 10">Belongs to the citrate synthase family.</text>
</comment>
<dbReference type="PRINTS" id="PR00143">
    <property type="entry name" value="CITRTSNTHASE"/>
</dbReference>
<evidence type="ECO:0000256" key="6">
    <source>
        <dbReference type="NCBIfam" id="TIGR01798"/>
    </source>
</evidence>
<protein>
    <recommendedName>
        <fullName evidence="6 7">Citrate synthase</fullName>
    </recommendedName>
</protein>
<keyword evidence="12" id="KW-0012">Acyltransferase</keyword>
<keyword evidence="3 9" id="KW-0816">Tricarboxylic acid cycle</keyword>
<dbReference type="InterPro" id="IPR024176">
    <property type="entry name" value="Citrate_synthase_bac-typ"/>
</dbReference>